<dbReference type="InterPro" id="IPR037099">
    <property type="entry name" value="Fum_R/Succ_DH_flav-like_C_sf"/>
</dbReference>
<dbReference type="AlphaFoldDB" id="X0XGI4"/>
<gene>
    <name evidence="2" type="ORF">S01H1_65108</name>
</gene>
<feature type="domain" description="Fumarate reductase/succinate dehydrogenase flavoprotein-like C-terminal" evidence="1">
    <location>
        <begin position="2"/>
        <end position="80"/>
    </location>
</feature>
<dbReference type="Gene3D" id="1.20.58.100">
    <property type="entry name" value="Fumarate reductase/succinate dehydrogenase flavoprotein-like, C-terminal domain"/>
    <property type="match status" value="1"/>
</dbReference>
<comment type="caution">
    <text evidence="2">The sequence shown here is derived from an EMBL/GenBank/DDBJ whole genome shotgun (WGS) entry which is preliminary data.</text>
</comment>
<feature type="non-terminal residue" evidence="2">
    <location>
        <position position="1"/>
    </location>
</feature>
<evidence type="ECO:0000259" key="1">
    <source>
        <dbReference type="Pfam" id="PF02910"/>
    </source>
</evidence>
<dbReference type="GO" id="GO:0016491">
    <property type="term" value="F:oxidoreductase activity"/>
    <property type="evidence" value="ECO:0007669"/>
    <property type="project" value="InterPro"/>
</dbReference>
<reference evidence="2" key="1">
    <citation type="journal article" date="2014" name="Front. Microbiol.">
        <title>High frequency of phylogenetically diverse reductive dehalogenase-homologous genes in deep subseafloor sedimentary metagenomes.</title>
        <authorList>
            <person name="Kawai M."/>
            <person name="Futagami T."/>
            <person name="Toyoda A."/>
            <person name="Takaki Y."/>
            <person name="Nishi S."/>
            <person name="Hori S."/>
            <person name="Arai W."/>
            <person name="Tsubouchi T."/>
            <person name="Morono Y."/>
            <person name="Uchiyama I."/>
            <person name="Ito T."/>
            <person name="Fujiyama A."/>
            <person name="Inagaki F."/>
            <person name="Takami H."/>
        </authorList>
    </citation>
    <scope>NUCLEOTIDE SEQUENCE</scope>
    <source>
        <strain evidence="2">Expedition CK06-06</strain>
    </source>
</reference>
<dbReference type="Pfam" id="PF02910">
    <property type="entry name" value="Succ_DH_flav_C"/>
    <property type="match status" value="1"/>
</dbReference>
<accession>X0XGI4</accession>
<sequence length="82" mass="9524">GRLADFLEFGELMCRDALLRDESCGCHFREDHQTEENEALRNDEDFAHVAVFEYKGDDQTPELTKEPIEFEALPLASRNYKT</sequence>
<proteinExistence type="predicted"/>
<evidence type="ECO:0000313" key="2">
    <source>
        <dbReference type="EMBL" id="GAG34497.1"/>
    </source>
</evidence>
<organism evidence="2">
    <name type="scientific">marine sediment metagenome</name>
    <dbReference type="NCBI Taxonomy" id="412755"/>
    <lineage>
        <taxon>unclassified sequences</taxon>
        <taxon>metagenomes</taxon>
        <taxon>ecological metagenomes</taxon>
    </lineage>
</organism>
<name>X0XGI4_9ZZZZ</name>
<dbReference type="EMBL" id="BARS01042960">
    <property type="protein sequence ID" value="GAG34497.1"/>
    <property type="molecule type" value="Genomic_DNA"/>
</dbReference>
<dbReference type="InterPro" id="IPR015939">
    <property type="entry name" value="Fum_Rdtase/Succ_DH_flav-like_C"/>
</dbReference>
<protein>
    <recommendedName>
        <fullName evidence="1">Fumarate reductase/succinate dehydrogenase flavoprotein-like C-terminal domain-containing protein</fullName>
    </recommendedName>
</protein>
<dbReference type="SUPFAM" id="SSF46977">
    <property type="entry name" value="Succinate dehydrogenase/fumarate reductase flavoprotein C-terminal domain"/>
    <property type="match status" value="1"/>
</dbReference>